<dbReference type="AlphaFoldDB" id="A0A8B2NTD9"/>
<protein>
    <recommendedName>
        <fullName evidence="3 7">Cobyric acid synthase</fullName>
    </recommendedName>
</protein>
<evidence type="ECO:0000313" key="10">
    <source>
        <dbReference type="EMBL" id="RAI00453.1"/>
    </source>
</evidence>
<reference evidence="10 11" key="1">
    <citation type="submission" date="2018-05" db="EMBL/GenBank/DDBJ databases">
        <title>Acuticoccus sediminis sp. nov., isolated from deep-sea sediment of Indian Ocean.</title>
        <authorList>
            <person name="Liu X."/>
            <person name="Lai Q."/>
            <person name="Du Y."/>
            <person name="Sun F."/>
            <person name="Zhang X."/>
            <person name="Wang S."/>
            <person name="Shao Z."/>
        </authorList>
    </citation>
    <scope>NUCLEOTIDE SEQUENCE [LARGE SCALE GENOMIC DNA]</scope>
    <source>
        <strain evidence="10 11">PTG4-2</strain>
    </source>
</reference>
<dbReference type="SUPFAM" id="SSF52317">
    <property type="entry name" value="Class I glutamine amidotransferase-like"/>
    <property type="match status" value="1"/>
</dbReference>
<dbReference type="Pfam" id="PF07685">
    <property type="entry name" value="GATase_3"/>
    <property type="match status" value="1"/>
</dbReference>
<evidence type="ECO:0000256" key="3">
    <source>
        <dbReference type="ARBA" id="ARBA00019833"/>
    </source>
</evidence>
<dbReference type="Pfam" id="PF01656">
    <property type="entry name" value="CbiA"/>
    <property type="match status" value="1"/>
</dbReference>
<comment type="function">
    <text evidence="6 7">Catalyzes amidations at positions B, D, E, and G on adenosylcobyrinic A,C-diamide. NH(2) groups are provided by glutamine, and one molecule of ATP is hydrogenolyzed for each amidation.</text>
</comment>
<dbReference type="GO" id="GO:0003824">
    <property type="term" value="F:catalytic activity"/>
    <property type="evidence" value="ECO:0007669"/>
    <property type="project" value="InterPro"/>
</dbReference>
<dbReference type="Gene3D" id="3.40.50.880">
    <property type="match status" value="1"/>
</dbReference>
<feature type="domain" description="CobQ/CobB/MinD/ParA nucleotide binding" evidence="8">
    <location>
        <begin position="1"/>
        <end position="232"/>
    </location>
</feature>
<dbReference type="Gene3D" id="3.40.50.300">
    <property type="entry name" value="P-loop containing nucleotide triphosphate hydrolases"/>
    <property type="match status" value="1"/>
</dbReference>
<evidence type="ECO:0000256" key="7">
    <source>
        <dbReference type="HAMAP-Rule" id="MF_00028"/>
    </source>
</evidence>
<dbReference type="InterPro" id="IPR047045">
    <property type="entry name" value="CobQ_N"/>
</dbReference>
<evidence type="ECO:0000259" key="8">
    <source>
        <dbReference type="Pfam" id="PF01656"/>
    </source>
</evidence>
<evidence type="ECO:0000256" key="4">
    <source>
        <dbReference type="ARBA" id="ARBA00022573"/>
    </source>
</evidence>
<dbReference type="CDD" id="cd05389">
    <property type="entry name" value="CobQ_N"/>
    <property type="match status" value="1"/>
</dbReference>
<dbReference type="InterPro" id="IPR027417">
    <property type="entry name" value="P-loop_NTPase"/>
</dbReference>
<dbReference type="Proteomes" id="UP000249590">
    <property type="component" value="Unassembled WGS sequence"/>
</dbReference>
<keyword evidence="4 7" id="KW-0169">Cobalamin biosynthesis</keyword>
<evidence type="ECO:0000256" key="6">
    <source>
        <dbReference type="ARBA" id="ARBA00025166"/>
    </source>
</evidence>
<feature type="active site" evidence="7">
    <location>
        <position position="425"/>
    </location>
</feature>
<dbReference type="HAMAP" id="MF_00028">
    <property type="entry name" value="CobQ"/>
    <property type="match status" value="1"/>
</dbReference>
<sequence length="484" mass="50512">MIQGTGSDVGKSLLVAGLCRHLKRQGLIAKPFKSQNMSNNAAATPDGGEIGRAQMLQARAAGIEPSVHLNPVLLKPQSETGAQVIVQGRLMQSTSAANYASVKEKLMPAVRESFARIADDADIVIVEGAGSPAEINLRANDIANMGFARAENVPVVLAADIARGGVIANLVGTAAVLDPADRAMVAGYIVNKFRGDVRLFDGGVVAITERTGWRSFGVVPWFADADRLPAEDTLGLPTAAPRAGLRVVMPRTPHISNFDDCDPLRLEPGVSFTLASLAEPMPEADLVVLPGSKSTIADAKALVAAGWHIDLAAHVRRGGAVIGLCGGYQILGRGIRDPAGHEGAPGETPGLGLLDVETEIRAPKVTRQSEGVCALPGLEDVPVRGYQIHMGRTVGPDCARPVVRLPEGDDGASSADGRVIGAYLHGLFGSDDFRRAVLGRFGVASSLAYEEGIDRTLDALADHVAAAVDVEALLAVARRRGSEG</sequence>
<dbReference type="InterPro" id="IPR033949">
    <property type="entry name" value="CobQ_GATase1"/>
</dbReference>
<comment type="caution">
    <text evidence="10">The sequence shown here is derived from an EMBL/GenBank/DDBJ whole genome shotgun (WGS) entry which is preliminary data.</text>
</comment>
<evidence type="ECO:0000259" key="9">
    <source>
        <dbReference type="Pfam" id="PF07685"/>
    </source>
</evidence>
<evidence type="ECO:0000256" key="5">
    <source>
        <dbReference type="ARBA" id="ARBA00022962"/>
    </source>
</evidence>
<comment type="similarity">
    <text evidence="2 7">Belongs to the CobB/CobQ family. CobQ subfamily.</text>
</comment>
<feature type="domain" description="CobB/CobQ-like glutamine amidotransferase" evidence="9">
    <location>
        <begin position="246"/>
        <end position="432"/>
    </location>
</feature>
<evidence type="ECO:0000256" key="2">
    <source>
        <dbReference type="ARBA" id="ARBA00006205"/>
    </source>
</evidence>
<dbReference type="InterPro" id="IPR029062">
    <property type="entry name" value="Class_I_gatase-like"/>
</dbReference>
<dbReference type="GO" id="GO:0009236">
    <property type="term" value="P:cobalamin biosynthetic process"/>
    <property type="evidence" value="ECO:0007669"/>
    <property type="project" value="UniProtKB-UniRule"/>
</dbReference>
<dbReference type="UniPathway" id="UPA00148"/>
<accession>A0A8B2NTD9</accession>
<dbReference type="InterPro" id="IPR004459">
    <property type="entry name" value="CobQ_synth"/>
</dbReference>
<keyword evidence="5 7" id="KW-0315">Glutamine amidotransferase</keyword>
<dbReference type="NCBIfam" id="TIGR00313">
    <property type="entry name" value="cobQ"/>
    <property type="match status" value="1"/>
</dbReference>
<dbReference type="PROSITE" id="PS51274">
    <property type="entry name" value="GATASE_COBBQ"/>
    <property type="match status" value="1"/>
</dbReference>
<evidence type="ECO:0000256" key="1">
    <source>
        <dbReference type="ARBA" id="ARBA00004953"/>
    </source>
</evidence>
<dbReference type="InterPro" id="IPR011698">
    <property type="entry name" value="GATase_3"/>
</dbReference>
<dbReference type="EMBL" id="QHHQ01000003">
    <property type="protein sequence ID" value="RAI00453.1"/>
    <property type="molecule type" value="Genomic_DNA"/>
</dbReference>
<dbReference type="CDD" id="cd01750">
    <property type="entry name" value="GATase1_CobQ"/>
    <property type="match status" value="1"/>
</dbReference>
<evidence type="ECO:0000313" key="11">
    <source>
        <dbReference type="Proteomes" id="UP000249590"/>
    </source>
</evidence>
<dbReference type="InterPro" id="IPR002586">
    <property type="entry name" value="CobQ/CobB/MinD/ParA_Nub-bd_dom"/>
</dbReference>
<dbReference type="PANTHER" id="PTHR21343">
    <property type="entry name" value="DETHIOBIOTIN SYNTHETASE"/>
    <property type="match status" value="1"/>
</dbReference>
<dbReference type="PANTHER" id="PTHR21343:SF1">
    <property type="entry name" value="COBYRIC ACID SYNTHASE"/>
    <property type="match status" value="1"/>
</dbReference>
<feature type="active site" description="Nucleophile" evidence="7">
    <location>
        <position position="325"/>
    </location>
</feature>
<comment type="pathway">
    <text evidence="1 7">Cofactor biosynthesis; adenosylcobalamin biosynthesis.</text>
</comment>
<dbReference type="SUPFAM" id="SSF52540">
    <property type="entry name" value="P-loop containing nucleoside triphosphate hydrolases"/>
    <property type="match status" value="1"/>
</dbReference>
<organism evidence="10 11">
    <name type="scientific">Acuticoccus sediminis</name>
    <dbReference type="NCBI Taxonomy" id="2184697"/>
    <lineage>
        <taxon>Bacteria</taxon>
        <taxon>Pseudomonadati</taxon>
        <taxon>Pseudomonadota</taxon>
        <taxon>Alphaproteobacteria</taxon>
        <taxon>Hyphomicrobiales</taxon>
        <taxon>Amorphaceae</taxon>
        <taxon>Acuticoccus</taxon>
    </lineage>
</organism>
<dbReference type="OrthoDB" id="9808302at2"/>
<name>A0A8B2NTD9_9HYPH</name>
<proteinExistence type="inferred from homology"/>
<dbReference type="GO" id="GO:0015420">
    <property type="term" value="F:ABC-type vitamin B12 transporter activity"/>
    <property type="evidence" value="ECO:0007669"/>
    <property type="project" value="UniProtKB-UniRule"/>
</dbReference>
<gene>
    <name evidence="7" type="primary">cobQ</name>
    <name evidence="10" type="ORF">DLJ53_14380</name>
</gene>
<keyword evidence="11" id="KW-1185">Reference proteome</keyword>
<dbReference type="NCBIfam" id="NF001989">
    <property type="entry name" value="PRK00784.1"/>
    <property type="match status" value="1"/>
</dbReference>